<sequence length="364" mass="40277">MGKYLVKLIGSGIGLASEALSSARNKSAEYTSHDDHSPSRNLTMDQSHEFVFADANTAEALVVQGYAELPTPAEQDIYEQYAELAADTEIAHYKNTDLSVVPENEQGESTEAHAATIEKETSPAPGIRHNWDAYSESNYSVNLERQIDQTEAAWRMDETSYHDSPPSYEESEFPPGVAYENEPNQAQKMSVPREHVPITGTVQYMQPIHVDVNQPASHPSNAAQYPHNSIDAPKVAPLVFSDLDQEAKYIRCAPVTPQPNHTELVSSHQNERHPCCNGKLISVLTGGRIGNKPGLIERAANSIKKSENTNSTVISGMTKGALGSEPSLVERAATYVQESQRAKRIPRCEAQCRIKEQWQRHRNM</sequence>
<evidence type="ECO:0000313" key="2">
    <source>
        <dbReference type="EMBL" id="OQD86237.1"/>
    </source>
</evidence>
<dbReference type="Proteomes" id="UP000191672">
    <property type="component" value="Unassembled WGS sequence"/>
</dbReference>
<dbReference type="AlphaFoldDB" id="A0A1V6QB61"/>
<dbReference type="EMBL" id="MDYN01000008">
    <property type="protein sequence ID" value="OQD86237.1"/>
    <property type="molecule type" value="Genomic_DNA"/>
</dbReference>
<gene>
    <name evidence="2" type="ORF">PENANT_c008G08881</name>
</gene>
<organism evidence="2 3">
    <name type="scientific">Penicillium antarcticum</name>
    <dbReference type="NCBI Taxonomy" id="416450"/>
    <lineage>
        <taxon>Eukaryota</taxon>
        <taxon>Fungi</taxon>
        <taxon>Dikarya</taxon>
        <taxon>Ascomycota</taxon>
        <taxon>Pezizomycotina</taxon>
        <taxon>Eurotiomycetes</taxon>
        <taxon>Eurotiomycetidae</taxon>
        <taxon>Eurotiales</taxon>
        <taxon>Aspergillaceae</taxon>
        <taxon>Penicillium</taxon>
    </lineage>
</organism>
<proteinExistence type="predicted"/>
<accession>A0A1V6QB61</accession>
<name>A0A1V6QB61_9EURO</name>
<dbReference type="OrthoDB" id="3433125at2759"/>
<reference evidence="3" key="1">
    <citation type="journal article" date="2017" name="Nat. Microbiol.">
        <title>Global analysis of biosynthetic gene clusters reveals vast potential of secondary metabolite production in Penicillium species.</title>
        <authorList>
            <person name="Nielsen J.C."/>
            <person name="Grijseels S."/>
            <person name="Prigent S."/>
            <person name="Ji B."/>
            <person name="Dainat J."/>
            <person name="Nielsen K.F."/>
            <person name="Frisvad J.C."/>
            <person name="Workman M."/>
            <person name="Nielsen J."/>
        </authorList>
    </citation>
    <scope>NUCLEOTIDE SEQUENCE [LARGE SCALE GENOMIC DNA]</scope>
    <source>
        <strain evidence="3">IBT 31811</strain>
    </source>
</reference>
<evidence type="ECO:0000313" key="3">
    <source>
        <dbReference type="Proteomes" id="UP000191672"/>
    </source>
</evidence>
<protein>
    <submittedName>
        <fullName evidence="2">Uncharacterized protein</fullName>
    </submittedName>
</protein>
<comment type="caution">
    <text evidence="2">The sequence shown here is derived from an EMBL/GenBank/DDBJ whole genome shotgun (WGS) entry which is preliminary data.</text>
</comment>
<feature type="region of interest" description="Disordered" evidence="1">
    <location>
        <begin position="23"/>
        <end position="42"/>
    </location>
</feature>
<keyword evidence="3" id="KW-1185">Reference proteome</keyword>
<evidence type="ECO:0000256" key="1">
    <source>
        <dbReference type="SAM" id="MobiDB-lite"/>
    </source>
</evidence>